<dbReference type="InParanoid" id="F2U4J2"/>
<dbReference type="Proteomes" id="UP000007799">
    <property type="component" value="Unassembled WGS sequence"/>
</dbReference>
<dbReference type="AlphaFoldDB" id="F2U4J2"/>
<accession>F2U4J2</accession>
<gene>
    <name evidence="2" type="ORF">PTSG_03210</name>
</gene>
<name>F2U4J2_SALR5</name>
<dbReference type="EMBL" id="GL832961">
    <property type="protein sequence ID" value="EGD82558.1"/>
    <property type="molecule type" value="Genomic_DNA"/>
</dbReference>
<feature type="compositionally biased region" description="Polar residues" evidence="1">
    <location>
        <begin position="146"/>
        <end position="162"/>
    </location>
</feature>
<dbReference type="GeneID" id="16076381"/>
<sequence length="162" mass="16504">MSTSEGSGGQRVASTTAMGSGGSSSKAVSFATARGIDAMQFAESRIQEIKGLLSTLSGPDRVRRVSDMSTSEGSGGQRVASTTAMGSGGSSSKAVSFATARGIDAMQFAESRIQEIKGLLSTLSGPDRVRRVVPSNDAEAYAPKGNQPQRQAAAHSSSPSSN</sequence>
<keyword evidence="3" id="KW-1185">Reference proteome</keyword>
<reference evidence="2" key="1">
    <citation type="submission" date="2009-08" db="EMBL/GenBank/DDBJ databases">
        <title>Annotation of Salpingoeca rosetta.</title>
        <authorList>
            <consortium name="The Broad Institute Genome Sequencing Platform"/>
            <person name="Russ C."/>
            <person name="Cuomo C."/>
            <person name="Burger G."/>
            <person name="Gray M.W."/>
            <person name="Holland P.W.H."/>
            <person name="King N."/>
            <person name="Lang F.B.F."/>
            <person name="Roger A.J."/>
            <person name="Ruiz-Trillo I."/>
            <person name="Young S.K."/>
            <person name="Zeng Q."/>
            <person name="Gargeya S."/>
            <person name="Alvarado L."/>
            <person name="Berlin A."/>
            <person name="Chapman S.B."/>
            <person name="Chen Z."/>
            <person name="Freedman E."/>
            <person name="Gellesch M."/>
            <person name="Goldberg J."/>
            <person name="Griggs A."/>
            <person name="Gujja S."/>
            <person name="Heilman E."/>
            <person name="Heiman D."/>
            <person name="Howarth C."/>
            <person name="Mehta T."/>
            <person name="Neiman D."/>
            <person name="Pearson M."/>
            <person name="Roberts A."/>
            <person name="Saif S."/>
            <person name="Shea T."/>
            <person name="Shenoy N."/>
            <person name="Sisk P."/>
            <person name="Stolte C."/>
            <person name="Sykes S."/>
            <person name="White J."/>
            <person name="Yandava C."/>
            <person name="Haas B."/>
            <person name="Nusbaum C."/>
            <person name="Birren B."/>
        </authorList>
    </citation>
    <scope>NUCLEOTIDE SEQUENCE [LARGE SCALE GENOMIC DNA]</scope>
    <source>
        <strain evidence="2">ATCC 50818</strain>
    </source>
</reference>
<feature type="region of interest" description="Disordered" evidence="1">
    <location>
        <begin position="138"/>
        <end position="162"/>
    </location>
</feature>
<organism evidence="3">
    <name type="scientific">Salpingoeca rosetta (strain ATCC 50818 / BSB-021)</name>
    <dbReference type="NCBI Taxonomy" id="946362"/>
    <lineage>
        <taxon>Eukaryota</taxon>
        <taxon>Choanoflagellata</taxon>
        <taxon>Craspedida</taxon>
        <taxon>Salpingoecidae</taxon>
        <taxon>Salpingoeca</taxon>
    </lineage>
</organism>
<dbReference type="KEGG" id="sre:PTSG_03210"/>
<proteinExistence type="predicted"/>
<evidence type="ECO:0000256" key="1">
    <source>
        <dbReference type="SAM" id="MobiDB-lite"/>
    </source>
</evidence>
<feature type="region of interest" description="Disordered" evidence="1">
    <location>
        <begin position="60"/>
        <end position="93"/>
    </location>
</feature>
<dbReference type="RefSeq" id="XP_004995794.1">
    <property type="nucleotide sequence ID" value="XM_004995737.1"/>
</dbReference>
<feature type="region of interest" description="Disordered" evidence="1">
    <location>
        <begin position="1"/>
        <end position="26"/>
    </location>
</feature>
<evidence type="ECO:0000313" key="2">
    <source>
        <dbReference type="EMBL" id="EGD82558.1"/>
    </source>
</evidence>
<protein>
    <submittedName>
        <fullName evidence="2">Uncharacterized protein</fullName>
    </submittedName>
</protein>
<evidence type="ECO:0000313" key="3">
    <source>
        <dbReference type="Proteomes" id="UP000007799"/>
    </source>
</evidence>